<accession>A0AAD5U1U0</accession>
<name>A0AAD5U1U0_9FUNG</name>
<keyword evidence="3" id="KW-1185">Reference proteome</keyword>
<feature type="region of interest" description="Disordered" evidence="1">
    <location>
        <begin position="46"/>
        <end position="76"/>
    </location>
</feature>
<sequence>MTSKYSSFSRKASMLFNSFFPDKKNNKKPSNEDDEVNTLENHLTNLSTSTSNSKISSQNIQHHTKNPTRPHSTSSLNLNEYHSKEKKYDTQHSKRHSLKNRKSFNFFKFNFSNSDKHNKRDALDAKSVISVKSIKTFKSFFSKESDDDDANSVCPIEDNVHNTIDTDNETVPNHIKVTPRISLRKLLTYKKDLNDDDDSLTDETASSLKIDNLDEISVFKNHISVFTTLTRGPQNFGLNIPEASPLKNRLRIVEEVSDSDEISLVNCDVNKVAILEDSEDYDHIEDIYSSYADIPCQSTQKLDEYHLTAEKNVDDLSNDSGETTKNEISLQSTKISELSSNNYKDGHQVLDNIPIDVTSVKKEKKKSAEKNSVKILSAEKISSQNPNFQHKGNELTSMISTVDEKYLVDSDSINNEPTLSNEPTLENNEEDASSSDVIQDEKKYNEVLDKTKIPFYFISKKSAYKKKNNDVKKVKLKPDTSFQSMRDSRKSFIFSEEEVKDLRRYVHY</sequence>
<organism evidence="2 3">
    <name type="scientific">Clydaea vesicula</name>
    <dbReference type="NCBI Taxonomy" id="447962"/>
    <lineage>
        <taxon>Eukaryota</taxon>
        <taxon>Fungi</taxon>
        <taxon>Fungi incertae sedis</taxon>
        <taxon>Chytridiomycota</taxon>
        <taxon>Chytridiomycota incertae sedis</taxon>
        <taxon>Chytridiomycetes</taxon>
        <taxon>Lobulomycetales</taxon>
        <taxon>Lobulomycetaceae</taxon>
        <taxon>Clydaea</taxon>
    </lineage>
</organism>
<protein>
    <submittedName>
        <fullName evidence="2">Uncharacterized protein</fullName>
    </submittedName>
</protein>
<dbReference type="EMBL" id="JADGJW010000482">
    <property type="protein sequence ID" value="KAJ3216369.1"/>
    <property type="molecule type" value="Genomic_DNA"/>
</dbReference>
<proteinExistence type="predicted"/>
<feature type="region of interest" description="Disordered" evidence="1">
    <location>
        <begin position="412"/>
        <end position="437"/>
    </location>
</feature>
<gene>
    <name evidence="2" type="ORF">HK099_005905</name>
</gene>
<reference evidence="2" key="1">
    <citation type="submission" date="2020-05" db="EMBL/GenBank/DDBJ databases">
        <title>Phylogenomic resolution of chytrid fungi.</title>
        <authorList>
            <person name="Stajich J.E."/>
            <person name="Amses K."/>
            <person name="Simmons R."/>
            <person name="Seto K."/>
            <person name="Myers J."/>
            <person name="Bonds A."/>
            <person name="Quandt C.A."/>
            <person name="Barry K."/>
            <person name="Liu P."/>
            <person name="Grigoriev I."/>
            <person name="Longcore J.E."/>
            <person name="James T.Y."/>
        </authorList>
    </citation>
    <scope>NUCLEOTIDE SEQUENCE</scope>
    <source>
        <strain evidence="2">JEL0476</strain>
    </source>
</reference>
<evidence type="ECO:0000313" key="3">
    <source>
        <dbReference type="Proteomes" id="UP001211065"/>
    </source>
</evidence>
<evidence type="ECO:0000313" key="2">
    <source>
        <dbReference type="EMBL" id="KAJ3216369.1"/>
    </source>
</evidence>
<dbReference type="AlphaFoldDB" id="A0AAD5U1U0"/>
<feature type="compositionally biased region" description="Polar residues" evidence="1">
    <location>
        <begin position="412"/>
        <end position="426"/>
    </location>
</feature>
<dbReference type="Proteomes" id="UP001211065">
    <property type="component" value="Unassembled WGS sequence"/>
</dbReference>
<comment type="caution">
    <text evidence="2">The sequence shown here is derived from an EMBL/GenBank/DDBJ whole genome shotgun (WGS) entry which is preliminary data.</text>
</comment>
<evidence type="ECO:0000256" key="1">
    <source>
        <dbReference type="SAM" id="MobiDB-lite"/>
    </source>
</evidence>